<comment type="caution">
    <text evidence="9">The sequence shown here is derived from an EMBL/GenBank/DDBJ whole genome shotgun (WGS) entry which is preliminary data.</text>
</comment>
<feature type="transmembrane region" description="Helical" evidence="7">
    <location>
        <begin position="20"/>
        <end position="38"/>
    </location>
</feature>
<reference evidence="9" key="1">
    <citation type="submission" date="2022-07" db="EMBL/GenBank/DDBJ databases">
        <title>Phylogenomic reconstructions and comparative analyses of Kickxellomycotina fungi.</title>
        <authorList>
            <person name="Reynolds N.K."/>
            <person name="Stajich J.E."/>
            <person name="Barry K."/>
            <person name="Grigoriev I.V."/>
            <person name="Crous P."/>
            <person name="Smith M.E."/>
        </authorList>
    </citation>
    <scope>NUCLEOTIDE SEQUENCE</scope>
    <source>
        <strain evidence="9">RSA 861</strain>
    </source>
</reference>
<keyword evidence="5 7" id="KW-1133">Transmembrane helix</keyword>
<proteinExistence type="inferred from homology"/>
<evidence type="ECO:0000256" key="2">
    <source>
        <dbReference type="ARBA" id="ARBA00008917"/>
    </source>
</evidence>
<dbReference type="InterPro" id="IPR035952">
    <property type="entry name" value="Rhomboid-like_sf"/>
</dbReference>
<dbReference type="InterPro" id="IPR007599">
    <property type="entry name" value="DER1"/>
</dbReference>
<dbReference type="Gene3D" id="1.20.1540.10">
    <property type="entry name" value="Rhomboid-like"/>
    <property type="match status" value="1"/>
</dbReference>
<feature type="region of interest" description="Disordered" evidence="8">
    <location>
        <begin position="221"/>
        <end position="249"/>
    </location>
</feature>
<evidence type="ECO:0000256" key="1">
    <source>
        <dbReference type="ARBA" id="ARBA00004477"/>
    </source>
</evidence>
<comment type="subcellular location">
    <subcellularLocation>
        <location evidence="1 7">Endoplasmic reticulum membrane</location>
        <topology evidence="1 7">Multi-pass membrane protein</topology>
    </subcellularLocation>
</comment>
<dbReference type="PANTHER" id="PTHR11009">
    <property type="entry name" value="DER1-LIKE PROTEIN, DERLIN"/>
    <property type="match status" value="1"/>
</dbReference>
<protein>
    <recommendedName>
        <fullName evidence="7">Derlin</fullName>
    </recommendedName>
</protein>
<dbReference type="GO" id="GO:0005789">
    <property type="term" value="C:endoplasmic reticulum membrane"/>
    <property type="evidence" value="ECO:0007669"/>
    <property type="project" value="UniProtKB-SubCell"/>
</dbReference>
<evidence type="ECO:0000256" key="6">
    <source>
        <dbReference type="ARBA" id="ARBA00023136"/>
    </source>
</evidence>
<name>A0A9W8AE02_9FUNG</name>
<keyword evidence="10" id="KW-1185">Reference proteome</keyword>
<dbReference type="AlphaFoldDB" id="A0A9W8AE02"/>
<dbReference type="Proteomes" id="UP001150569">
    <property type="component" value="Unassembled WGS sequence"/>
</dbReference>
<keyword evidence="6 7" id="KW-0472">Membrane</keyword>
<accession>A0A9W8AE02</accession>
<evidence type="ECO:0000256" key="5">
    <source>
        <dbReference type="ARBA" id="ARBA00022989"/>
    </source>
</evidence>
<feature type="transmembrane region" description="Helical" evidence="7">
    <location>
        <begin position="59"/>
        <end position="78"/>
    </location>
</feature>
<sequence>MSDSPVQALKDWYGGLPPVTRFFVTIYVGVGLATSLQYGTRYTFFSWDLILGNYELWRLFTGFFFERLTLSLVINLYFFNQTSTQLERDVYTNRKADYAFFYIFTMAGVSLLSYYRPEFSLSGGLFMAAVYLWSRFFPWVTVNLFFGIRISGIYLPWAFLVLDFLQTNTIPLPHVYGIIVAHLFYYLTVESAGQSGRPLLTTPAVLRRFFGGAAARTARTATVHAEPNRRDTATTAEAHPWGRGHSLGS</sequence>
<evidence type="ECO:0000256" key="8">
    <source>
        <dbReference type="SAM" id="MobiDB-lite"/>
    </source>
</evidence>
<evidence type="ECO:0000313" key="10">
    <source>
        <dbReference type="Proteomes" id="UP001150569"/>
    </source>
</evidence>
<evidence type="ECO:0000256" key="3">
    <source>
        <dbReference type="ARBA" id="ARBA00022692"/>
    </source>
</evidence>
<evidence type="ECO:0000256" key="7">
    <source>
        <dbReference type="RuleBase" id="RU363059"/>
    </source>
</evidence>
<gene>
    <name evidence="9" type="ORF">IWQ60_002863</name>
</gene>
<keyword evidence="4 7" id="KW-0256">Endoplasmic reticulum</keyword>
<evidence type="ECO:0000313" key="9">
    <source>
        <dbReference type="EMBL" id="KAJ1927516.1"/>
    </source>
</evidence>
<dbReference type="GO" id="GO:0006950">
    <property type="term" value="P:response to stress"/>
    <property type="evidence" value="ECO:0007669"/>
    <property type="project" value="UniProtKB-ARBA"/>
</dbReference>
<dbReference type="SUPFAM" id="SSF144091">
    <property type="entry name" value="Rhomboid-like"/>
    <property type="match status" value="1"/>
</dbReference>
<comment type="function">
    <text evidence="7">May be involved in the degradation of misfolded endoplasmic reticulum (ER) luminal proteins.</text>
</comment>
<dbReference type="Pfam" id="PF04511">
    <property type="entry name" value="DER1"/>
    <property type="match status" value="1"/>
</dbReference>
<evidence type="ECO:0000256" key="4">
    <source>
        <dbReference type="ARBA" id="ARBA00022824"/>
    </source>
</evidence>
<organism evidence="9 10">
    <name type="scientific">Tieghemiomyces parasiticus</name>
    <dbReference type="NCBI Taxonomy" id="78921"/>
    <lineage>
        <taxon>Eukaryota</taxon>
        <taxon>Fungi</taxon>
        <taxon>Fungi incertae sedis</taxon>
        <taxon>Zoopagomycota</taxon>
        <taxon>Kickxellomycotina</taxon>
        <taxon>Dimargaritomycetes</taxon>
        <taxon>Dimargaritales</taxon>
        <taxon>Dimargaritaceae</taxon>
        <taxon>Tieghemiomyces</taxon>
    </lineage>
</organism>
<feature type="transmembrane region" description="Helical" evidence="7">
    <location>
        <begin position="136"/>
        <end position="159"/>
    </location>
</feature>
<dbReference type="OrthoDB" id="1716531at2759"/>
<comment type="similarity">
    <text evidence="2 7">Belongs to the derlin family.</text>
</comment>
<keyword evidence="3 7" id="KW-0812">Transmembrane</keyword>
<feature type="transmembrane region" description="Helical" evidence="7">
    <location>
        <begin position="98"/>
        <end position="115"/>
    </location>
</feature>
<dbReference type="EMBL" id="JANBPT010000114">
    <property type="protein sequence ID" value="KAJ1927516.1"/>
    <property type="molecule type" value="Genomic_DNA"/>
</dbReference>